<proteinExistence type="predicted"/>
<organism evidence="10 11">
    <name type="scientific">Trametes coccinea (strain BRFM310)</name>
    <name type="common">Pycnoporus coccineus</name>
    <dbReference type="NCBI Taxonomy" id="1353009"/>
    <lineage>
        <taxon>Eukaryota</taxon>
        <taxon>Fungi</taxon>
        <taxon>Dikarya</taxon>
        <taxon>Basidiomycota</taxon>
        <taxon>Agaricomycotina</taxon>
        <taxon>Agaricomycetes</taxon>
        <taxon>Polyporales</taxon>
        <taxon>Polyporaceae</taxon>
        <taxon>Trametes</taxon>
    </lineage>
</organism>
<keyword evidence="5 8" id="KW-1133">Transmembrane helix</keyword>
<dbReference type="AlphaFoldDB" id="A0A1Y2IBW1"/>
<evidence type="ECO:0000256" key="4">
    <source>
        <dbReference type="ARBA" id="ARBA00022970"/>
    </source>
</evidence>
<dbReference type="EMBL" id="KZ084141">
    <property type="protein sequence ID" value="OSC98183.1"/>
    <property type="molecule type" value="Genomic_DNA"/>
</dbReference>
<evidence type="ECO:0000256" key="6">
    <source>
        <dbReference type="ARBA" id="ARBA00023136"/>
    </source>
</evidence>
<feature type="transmembrane region" description="Helical" evidence="8">
    <location>
        <begin position="135"/>
        <end position="156"/>
    </location>
</feature>
<feature type="transmembrane region" description="Helical" evidence="8">
    <location>
        <begin position="209"/>
        <end position="229"/>
    </location>
</feature>
<protein>
    <recommendedName>
        <fullName evidence="9">Amino acid permease/ SLC12A domain-containing protein</fullName>
    </recommendedName>
</protein>
<dbReference type="PANTHER" id="PTHR43341">
    <property type="entry name" value="AMINO ACID PERMEASE"/>
    <property type="match status" value="1"/>
</dbReference>
<evidence type="ECO:0000256" key="1">
    <source>
        <dbReference type="ARBA" id="ARBA00004141"/>
    </source>
</evidence>
<dbReference type="PANTHER" id="PTHR43341:SF20">
    <property type="entry name" value="AAT FAMILY AMINO ACID TRANSPORTER"/>
    <property type="match status" value="1"/>
</dbReference>
<dbReference type="OrthoDB" id="3900342at2759"/>
<evidence type="ECO:0000256" key="3">
    <source>
        <dbReference type="ARBA" id="ARBA00022692"/>
    </source>
</evidence>
<gene>
    <name evidence="10" type="ORF">PYCCODRAFT_1461485</name>
</gene>
<keyword evidence="6 8" id="KW-0472">Membrane</keyword>
<dbReference type="InterPro" id="IPR004841">
    <property type="entry name" value="AA-permease/SLC12A_dom"/>
</dbReference>
<dbReference type="STRING" id="1353009.A0A1Y2IBW1"/>
<dbReference type="GO" id="GO:0016020">
    <property type="term" value="C:membrane"/>
    <property type="evidence" value="ECO:0007669"/>
    <property type="project" value="UniProtKB-SubCell"/>
</dbReference>
<evidence type="ECO:0000256" key="2">
    <source>
        <dbReference type="ARBA" id="ARBA00022448"/>
    </source>
</evidence>
<feature type="transmembrane region" description="Helical" evidence="8">
    <location>
        <begin position="495"/>
        <end position="519"/>
    </location>
</feature>
<evidence type="ECO:0000313" key="11">
    <source>
        <dbReference type="Proteomes" id="UP000193067"/>
    </source>
</evidence>
<dbReference type="InterPro" id="IPR004840">
    <property type="entry name" value="Amino_acid_permease_CS"/>
</dbReference>
<reference evidence="10 11" key="1">
    <citation type="journal article" date="2015" name="Biotechnol. Biofuels">
        <title>Enhanced degradation of softwood versus hardwood by the white-rot fungus Pycnoporus coccineus.</title>
        <authorList>
            <person name="Couturier M."/>
            <person name="Navarro D."/>
            <person name="Chevret D."/>
            <person name="Henrissat B."/>
            <person name="Piumi F."/>
            <person name="Ruiz-Duenas F.J."/>
            <person name="Martinez A.T."/>
            <person name="Grigoriev I.V."/>
            <person name="Riley R."/>
            <person name="Lipzen A."/>
            <person name="Berrin J.G."/>
            <person name="Master E.R."/>
            <person name="Rosso M.N."/>
        </authorList>
    </citation>
    <scope>NUCLEOTIDE SEQUENCE [LARGE SCALE GENOMIC DNA]</scope>
    <source>
        <strain evidence="10 11">BRFM310</strain>
    </source>
</reference>
<feature type="transmembrane region" description="Helical" evidence="8">
    <location>
        <begin position="249"/>
        <end position="270"/>
    </location>
</feature>
<keyword evidence="3 8" id="KW-0812">Transmembrane</keyword>
<keyword evidence="2" id="KW-0813">Transport</keyword>
<feature type="transmembrane region" description="Helical" evidence="8">
    <location>
        <begin position="176"/>
        <end position="197"/>
    </location>
</feature>
<dbReference type="InterPro" id="IPR050524">
    <property type="entry name" value="APC_YAT"/>
</dbReference>
<evidence type="ECO:0000256" key="7">
    <source>
        <dbReference type="SAM" id="MobiDB-lite"/>
    </source>
</evidence>
<feature type="transmembrane region" description="Helical" evidence="8">
    <location>
        <begin position="466"/>
        <end position="489"/>
    </location>
</feature>
<feature type="transmembrane region" description="Helical" evidence="8">
    <location>
        <begin position="69"/>
        <end position="87"/>
    </location>
</feature>
<feature type="region of interest" description="Disordered" evidence="7">
    <location>
        <begin position="410"/>
        <end position="454"/>
    </location>
</feature>
<comment type="subcellular location">
    <subcellularLocation>
        <location evidence="1">Membrane</location>
        <topology evidence="1">Multi-pass membrane protein</topology>
    </subcellularLocation>
</comment>
<dbReference type="Proteomes" id="UP000193067">
    <property type="component" value="Unassembled WGS sequence"/>
</dbReference>
<evidence type="ECO:0000259" key="9">
    <source>
        <dbReference type="Pfam" id="PF00324"/>
    </source>
</evidence>
<evidence type="ECO:0000313" key="10">
    <source>
        <dbReference type="EMBL" id="OSC98183.1"/>
    </source>
</evidence>
<dbReference type="Gene3D" id="1.20.1740.10">
    <property type="entry name" value="Amino acid/polyamine transporter I"/>
    <property type="match status" value="1"/>
</dbReference>
<name>A0A1Y2IBW1_TRAC3</name>
<keyword evidence="11" id="KW-1185">Reference proteome</keyword>
<feature type="transmembrane region" description="Helical" evidence="8">
    <location>
        <begin position="561"/>
        <end position="581"/>
    </location>
</feature>
<sequence>MDTVDGAQLRARTGTTTGAGATIPTVRIVAPPNSTLRRFQKQRNRILRFQRRWANIKEDLPPQLSRKHIGMISIGGVIGTGLFLGSADALRNGGPVGSFLGYSIVGSVVYCLCVSVGEMIAYLPNVGGVVGLADLFVDPALGFSLGWAAWIAQYNWSVTLPAEITAAAVVLEYWEPTARIPVAAASGFFLVVATGINCFPSRYYGEVEFYLSCMKVCTIIVIILVGLLVDFGASTQGPIGFRHWREQPFSPNFLGIWGQTGHFLGFWAVLMQASFSFFGSEVPGIAAGEVIDATRNVPRALRKVWIRITLFYLSGVLCAGLLVPATNQDLIGSDKSSKHSPFVIAFNLAGYKVLPDLVNASILVSAWSAAASDIYISSRFLFFLARRGHAPSFLGHLFKLNDKRSVSEAAVEGEGSATDVSDAGTDLENERDSSDYEAGGSSSQHHSVDVEDGLSQHSVGEKQSSYVLPLASVLFSASVGFLTFLSSAAGSANAAFQWLVAVASVASLQSWAGMLYTYIRWHKGTVYVEKSCADMSPEDAQTVREQIKVIKKNRSWGQPYLAYYAFGLCIVVLFTNGWAVFVHSGWRIADVLGDAVPQYDATQKESNPVSQFLSAYVPIPFFLLLTFGYKLIKQTRMLSLDEMVFDRGTVPPLNADPETPKNPLERFLQWLRII</sequence>
<dbReference type="PROSITE" id="PS00218">
    <property type="entry name" value="AMINO_ACID_PERMEASE_1"/>
    <property type="match status" value="1"/>
</dbReference>
<keyword evidence="4" id="KW-0029">Amino-acid transport</keyword>
<feature type="domain" description="Amino acid permease/ SLC12A" evidence="9">
    <location>
        <begin position="462"/>
        <end position="638"/>
    </location>
</feature>
<feature type="transmembrane region" description="Helical" evidence="8">
    <location>
        <begin position="304"/>
        <end position="323"/>
    </location>
</feature>
<evidence type="ECO:0000256" key="8">
    <source>
        <dbReference type="SAM" id="Phobius"/>
    </source>
</evidence>
<feature type="transmembrane region" description="Helical" evidence="8">
    <location>
        <begin position="357"/>
        <end position="376"/>
    </location>
</feature>
<feature type="domain" description="Amino acid permease/ SLC12A" evidence="9">
    <location>
        <begin position="68"/>
        <end position="396"/>
    </location>
</feature>
<accession>A0A1Y2IBW1</accession>
<dbReference type="Pfam" id="PF00324">
    <property type="entry name" value="AA_permease"/>
    <property type="match status" value="2"/>
</dbReference>
<evidence type="ECO:0000256" key="5">
    <source>
        <dbReference type="ARBA" id="ARBA00022989"/>
    </source>
</evidence>
<feature type="transmembrane region" description="Helical" evidence="8">
    <location>
        <begin position="99"/>
        <end position="123"/>
    </location>
</feature>
<dbReference type="GO" id="GO:0015171">
    <property type="term" value="F:amino acid transmembrane transporter activity"/>
    <property type="evidence" value="ECO:0007669"/>
    <property type="project" value="TreeGrafter"/>
</dbReference>
<feature type="transmembrane region" description="Helical" evidence="8">
    <location>
        <begin position="613"/>
        <end position="632"/>
    </location>
</feature>